<name>A0A0E2BKY0_9LEPT</name>
<dbReference type="PROSITE" id="PS50005">
    <property type="entry name" value="TPR"/>
    <property type="match status" value="1"/>
</dbReference>
<evidence type="ECO:0000313" key="4">
    <source>
        <dbReference type="Proteomes" id="UP000006329"/>
    </source>
</evidence>
<keyword evidence="4" id="KW-1185">Reference proteome</keyword>
<dbReference type="GeneID" id="29739833"/>
<dbReference type="Pfam" id="PF13181">
    <property type="entry name" value="TPR_8"/>
    <property type="match status" value="1"/>
</dbReference>
<dbReference type="InterPro" id="IPR018834">
    <property type="entry name" value="DNA/RNA-bd_Est1-type"/>
</dbReference>
<dbReference type="InterPro" id="IPR019734">
    <property type="entry name" value="TPR_rpt"/>
</dbReference>
<dbReference type="Pfam" id="PF10373">
    <property type="entry name" value="EST1_DNA_bind"/>
    <property type="match status" value="1"/>
</dbReference>
<proteinExistence type="predicted"/>
<feature type="repeat" description="TPR" evidence="1">
    <location>
        <begin position="39"/>
        <end position="72"/>
    </location>
</feature>
<evidence type="ECO:0000259" key="2">
    <source>
        <dbReference type="Pfam" id="PF10373"/>
    </source>
</evidence>
<sequence length="156" mass="18080">MKNITPSDFLEAAKYFYKKGDSDRAEYLFKLTLENEENHEAYFFLGLLENQKGSSAKGLAHFYKSVEANPNYGNPCNEIGIILLRAGKEVEAVYWLKKSLRCELNDAPHISLYNLATLYKIWNRPERSLQYLHRAILIKPDFEEARKLKEELGSTI</sequence>
<organism evidence="3 4">
    <name type="scientific">Leptospira santarosai str. MOR084</name>
    <dbReference type="NCBI Taxonomy" id="1049984"/>
    <lineage>
        <taxon>Bacteria</taxon>
        <taxon>Pseudomonadati</taxon>
        <taxon>Spirochaetota</taxon>
        <taxon>Spirochaetia</taxon>
        <taxon>Leptospirales</taxon>
        <taxon>Leptospiraceae</taxon>
        <taxon>Leptospira</taxon>
    </lineage>
</organism>
<dbReference type="Proteomes" id="UP000006329">
    <property type="component" value="Unassembled WGS sequence"/>
</dbReference>
<evidence type="ECO:0000313" key="3">
    <source>
        <dbReference type="EMBL" id="EKO35904.1"/>
    </source>
</evidence>
<feature type="domain" description="DNA/RNA-binding" evidence="2">
    <location>
        <begin position="64"/>
        <end position="105"/>
    </location>
</feature>
<protein>
    <submittedName>
        <fullName evidence="3">Tetratricopeptide repeat protein</fullName>
    </submittedName>
</protein>
<reference evidence="3" key="1">
    <citation type="submission" date="2012-10" db="EMBL/GenBank/DDBJ databases">
        <authorList>
            <person name="Harkins D.M."/>
            <person name="Durkin A.S."/>
            <person name="Brinkac L.M."/>
            <person name="Haft D.H."/>
            <person name="Selengut J.D."/>
            <person name="Sanka R."/>
            <person name="DePew J."/>
            <person name="Purushe J."/>
            <person name="Matthias M.A."/>
            <person name="Vinetz J.M."/>
            <person name="Sutton G.G."/>
            <person name="Nierman W.C."/>
            <person name="Fouts D.E."/>
        </authorList>
    </citation>
    <scope>NUCLEOTIDE SEQUENCE [LARGE SCALE GENOMIC DNA]</scope>
    <source>
        <strain evidence="3">MOR084</strain>
    </source>
</reference>
<gene>
    <name evidence="3" type="ORF">LEP1GSC179_0204</name>
</gene>
<dbReference type="AlphaFoldDB" id="A0A0E2BKY0"/>
<accession>A0A0E2BKY0</accession>
<dbReference type="SMART" id="SM00028">
    <property type="entry name" value="TPR"/>
    <property type="match status" value="3"/>
</dbReference>
<dbReference type="SUPFAM" id="SSF81901">
    <property type="entry name" value="HCP-like"/>
    <property type="match status" value="1"/>
</dbReference>
<evidence type="ECO:0000256" key="1">
    <source>
        <dbReference type="PROSITE-ProRule" id="PRU00339"/>
    </source>
</evidence>
<dbReference type="RefSeq" id="WP_004461491.1">
    <property type="nucleotide sequence ID" value="NZ_AHON02000001.1"/>
</dbReference>
<dbReference type="EMBL" id="AHON02000001">
    <property type="protein sequence ID" value="EKO35904.1"/>
    <property type="molecule type" value="Genomic_DNA"/>
</dbReference>
<dbReference type="InterPro" id="IPR011990">
    <property type="entry name" value="TPR-like_helical_dom_sf"/>
</dbReference>
<keyword evidence="1" id="KW-0802">TPR repeat</keyword>
<comment type="caution">
    <text evidence="3">The sequence shown here is derived from an EMBL/GenBank/DDBJ whole genome shotgun (WGS) entry which is preliminary data.</text>
</comment>
<dbReference type="Gene3D" id="1.25.40.10">
    <property type="entry name" value="Tetratricopeptide repeat domain"/>
    <property type="match status" value="1"/>
</dbReference>